<dbReference type="PANTHER" id="PTHR15938:SF0">
    <property type="entry name" value="HOMOLOGOUS-PAIRING PROTEIN 2 HOMOLOG"/>
    <property type="match status" value="1"/>
</dbReference>
<evidence type="ECO:0008006" key="8">
    <source>
        <dbReference type="Google" id="ProtNLM"/>
    </source>
</evidence>
<dbReference type="GO" id="GO:0010774">
    <property type="term" value="P:meiotic strand invasion involved in reciprocal meiotic recombination"/>
    <property type="evidence" value="ECO:0007669"/>
    <property type="project" value="TreeGrafter"/>
</dbReference>
<keyword evidence="7" id="KW-1185">Reference proteome</keyword>
<dbReference type="PANTHER" id="PTHR15938">
    <property type="entry name" value="TBP-1 INTERACTING PROTEIN"/>
    <property type="match status" value="1"/>
</dbReference>
<evidence type="ECO:0000256" key="5">
    <source>
        <dbReference type="SAM" id="Coils"/>
    </source>
</evidence>
<protein>
    <recommendedName>
        <fullName evidence="8">Homologous-pairing protein 2 winged helix domain-containing protein</fullName>
    </recommendedName>
</protein>
<dbReference type="EMBL" id="CP120630">
    <property type="protein sequence ID" value="WEW60390.1"/>
    <property type="molecule type" value="Genomic_DNA"/>
</dbReference>
<keyword evidence="5" id="KW-0175">Coiled coil</keyword>
<name>A0AAF0DKF7_9EURO</name>
<keyword evidence="3" id="KW-0539">Nucleus</keyword>
<dbReference type="GO" id="GO:0003690">
    <property type="term" value="F:double-stranded DNA binding"/>
    <property type="evidence" value="ECO:0007669"/>
    <property type="project" value="TreeGrafter"/>
</dbReference>
<dbReference type="GO" id="GO:0007129">
    <property type="term" value="P:homologous chromosome pairing at meiosis"/>
    <property type="evidence" value="ECO:0007669"/>
    <property type="project" value="TreeGrafter"/>
</dbReference>
<dbReference type="InterPro" id="IPR036388">
    <property type="entry name" value="WH-like_DNA-bd_sf"/>
</dbReference>
<dbReference type="Gene3D" id="1.10.10.10">
    <property type="entry name" value="Winged helix-like DNA-binding domain superfamily/Winged helix DNA-binding domain"/>
    <property type="match status" value="1"/>
</dbReference>
<sequence>MAPRKEKGDKGSVEDGQQKIGLVLNKMQSSVFAYAAKALKDMHEKKQIEGRVSGKQVVYHAIQDPADEVTAEQLATIDQEIEDMRNQVTSAKSREKLLRAELATLNARVSSSELREQVTAFEKEKGRLLARVAPLKDSAADTRTVSAEEKAGVEKERRTWQKHVAVRKKICQEMWMRCVEVLPEAVQGNEELWEALGLEGSL</sequence>
<dbReference type="AlphaFoldDB" id="A0AAF0DKF7"/>
<keyword evidence="4" id="KW-0469">Meiosis</keyword>
<dbReference type="GO" id="GO:0000794">
    <property type="term" value="C:condensed nuclear chromosome"/>
    <property type="evidence" value="ECO:0007669"/>
    <property type="project" value="TreeGrafter"/>
</dbReference>
<evidence type="ECO:0000256" key="3">
    <source>
        <dbReference type="ARBA" id="ARBA00023242"/>
    </source>
</evidence>
<comment type="subcellular location">
    <subcellularLocation>
        <location evidence="1">Nucleus</location>
    </subcellularLocation>
</comment>
<organism evidence="6 7">
    <name type="scientific">Emydomyces testavorans</name>
    <dbReference type="NCBI Taxonomy" id="2070801"/>
    <lineage>
        <taxon>Eukaryota</taxon>
        <taxon>Fungi</taxon>
        <taxon>Dikarya</taxon>
        <taxon>Ascomycota</taxon>
        <taxon>Pezizomycotina</taxon>
        <taxon>Eurotiomycetes</taxon>
        <taxon>Eurotiomycetidae</taxon>
        <taxon>Onygenales</taxon>
        <taxon>Nannizziopsiaceae</taxon>
        <taxon>Emydomyces</taxon>
    </lineage>
</organism>
<evidence type="ECO:0000313" key="6">
    <source>
        <dbReference type="EMBL" id="WEW60390.1"/>
    </source>
</evidence>
<reference evidence="6" key="1">
    <citation type="submission" date="2023-03" db="EMBL/GenBank/DDBJ databases">
        <title>Emydomyces testavorans Genome Sequence.</title>
        <authorList>
            <person name="Hoyer L."/>
        </authorList>
    </citation>
    <scope>NUCLEOTIDE SEQUENCE</scope>
    <source>
        <strain evidence="6">16-2883</strain>
    </source>
</reference>
<dbReference type="GO" id="GO:0000709">
    <property type="term" value="P:meiotic joint molecule formation"/>
    <property type="evidence" value="ECO:0007669"/>
    <property type="project" value="TreeGrafter"/>
</dbReference>
<feature type="coiled-coil region" evidence="5">
    <location>
        <begin position="74"/>
        <end position="101"/>
    </location>
</feature>
<accession>A0AAF0DKF7</accession>
<dbReference type="GO" id="GO:0120230">
    <property type="term" value="F:recombinase activator activity"/>
    <property type="evidence" value="ECO:0007669"/>
    <property type="project" value="TreeGrafter"/>
</dbReference>
<dbReference type="Proteomes" id="UP001219355">
    <property type="component" value="Chromosome 4"/>
</dbReference>
<proteinExistence type="predicted"/>
<evidence type="ECO:0000256" key="4">
    <source>
        <dbReference type="ARBA" id="ARBA00023254"/>
    </source>
</evidence>
<evidence type="ECO:0000256" key="1">
    <source>
        <dbReference type="ARBA" id="ARBA00004123"/>
    </source>
</evidence>
<evidence type="ECO:0000256" key="2">
    <source>
        <dbReference type="ARBA" id="ARBA00023172"/>
    </source>
</evidence>
<gene>
    <name evidence="6" type="ORF">PRK78_005875</name>
</gene>
<keyword evidence="2" id="KW-0233">DNA recombination</keyword>
<dbReference type="GO" id="GO:0120231">
    <property type="term" value="C:DNA recombinase auxiliary factor complex"/>
    <property type="evidence" value="ECO:0007669"/>
    <property type="project" value="TreeGrafter"/>
</dbReference>
<evidence type="ECO:0000313" key="7">
    <source>
        <dbReference type="Proteomes" id="UP001219355"/>
    </source>
</evidence>